<dbReference type="SUPFAM" id="SSF57829">
    <property type="entry name" value="Zn-binding ribosomal proteins"/>
    <property type="match status" value="1"/>
</dbReference>
<feature type="repeat" description="WD" evidence="6">
    <location>
        <begin position="242"/>
        <end position="277"/>
    </location>
</feature>
<feature type="repeat" description="WD" evidence="6">
    <location>
        <begin position="339"/>
        <end position="380"/>
    </location>
</feature>
<evidence type="ECO:0000256" key="4">
    <source>
        <dbReference type="ARBA" id="ARBA00022980"/>
    </source>
</evidence>
<dbReference type="SMART" id="SM00320">
    <property type="entry name" value="WD40"/>
    <property type="match status" value="6"/>
</dbReference>
<evidence type="ECO:0000313" key="8">
    <source>
        <dbReference type="Proteomes" id="UP000243519"/>
    </source>
</evidence>
<accession>A0A178FHE9</accession>
<organism evidence="7 8">
    <name type="scientific">Trichophyton violaceum</name>
    <dbReference type="NCBI Taxonomy" id="34388"/>
    <lineage>
        <taxon>Eukaryota</taxon>
        <taxon>Fungi</taxon>
        <taxon>Dikarya</taxon>
        <taxon>Ascomycota</taxon>
        <taxon>Pezizomycotina</taxon>
        <taxon>Eurotiomycetes</taxon>
        <taxon>Eurotiomycetidae</taxon>
        <taxon>Onygenales</taxon>
        <taxon>Arthrodermataceae</taxon>
        <taxon>Trichophyton</taxon>
    </lineage>
</organism>
<evidence type="ECO:0000256" key="3">
    <source>
        <dbReference type="ARBA" id="ARBA00022737"/>
    </source>
</evidence>
<dbReference type="NCBIfam" id="TIGR01031">
    <property type="entry name" value="rpmF_bact"/>
    <property type="match status" value="1"/>
</dbReference>
<dbReference type="AlphaFoldDB" id="A0A178FHE9"/>
<dbReference type="InterPro" id="IPR019775">
    <property type="entry name" value="WD40_repeat_CS"/>
</dbReference>
<evidence type="ECO:0000256" key="5">
    <source>
        <dbReference type="ARBA" id="ARBA00023274"/>
    </source>
</evidence>
<protein>
    <submittedName>
        <fullName evidence="7">Uncharacterized protein</fullName>
    </submittedName>
</protein>
<dbReference type="InterPro" id="IPR036322">
    <property type="entry name" value="WD40_repeat_dom_sf"/>
</dbReference>
<reference evidence="7 8" key="1">
    <citation type="submission" date="2016-05" db="EMBL/GenBank/DDBJ databases">
        <title>Genome sequencing of Trichophyton violaceum CMCC(F)T3l isolated from hair.</title>
        <authorList>
            <person name="Zhan P."/>
            <person name="Tao Y."/>
            <person name="Liu W."/>
        </authorList>
    </citation>
    <scope>NUCLEOTIDE SEQUENCE [LARGE SCALE GENOMIC DNA]</scope>
    <source>
        <strain evidence="8">CMCC(F)T3l</strain>
    </source>
</reference>
<comment type="similarity">
    <text evidence="1">Belongs to the bacterial ribosomal protein bL32 family.</text>
</comment>
<dbReference type="PROSITE" id="PS00678">
    <property type="entry name" value="WD_REPEATS_1"/>
    <property type="match status" value="1"/>
</dbReference>
<evidence type="ECO:0000256" key="1">
    <source>
        <dbReference type="ARBA" id="ARBA00008560"/>
    </source>
</evidence>
<gene>
    <name evidence="7" type="ORF">A7D00_5177</name>
</gene>
<dbReference type="InterPro" id="IPR001680">
    <property type="entry name" value="WD40_rpt"/>
</dbReference>
<evidence type="ECO:0000256" key="2">
    <source>
        <dbReference type="ARBA" id="ARBA00022574"/>
    </source>
</evidence>
<dbReference type="HAMAP" id="MF_00340">
    <property type="entry name" value="Ribosomal_bL32"/>
    <property type="match status" value="1"/>
</dbReference>
<dbReference type="GO" id="GO:0005634">
    <property type="term" value="C:nucleus"/>
    <property type="evidence" value="ECO:0007669"/>
    <property type="project" value="TreeGrafter"/>
</dbReference>
<evidence type="ECO:0000256" key="6">
    <source>
        <dbReference type="PROSITE-ProRule" id="PRU00221"/>
    </source>
</evidence>
<keyword evidence="3" id="KW-0677">Repeat</keyword>
<dbReference type="SUPFAM" id="SSF50978">
    <property type="entry name" value="WD40 repeat-like"/>
    <property type="match status" value="1"/>
</dbReference>
<dbReference type="InterPro" id="IPR051510">
    <property type="entry name" value="SKI8"/>
</dbReference>
<dbReference type="GO" id="GO:0006412">
    <property type="term" value="P:translation"/>
    <property type="evidence" value="ECO:0007669"/>
    <property type="project" value="InterPro"/>
</dbReference>
<dbReference type="Pfam" id="PF00400">
    <property type="entry name" value="WD40"/>
    <property type="match status" value="3"/>
</dbReference>
<dbReference type="Pfam" id="PF01783">
    <property type="entry name" value="Ribosomal_L32p"/>
    <property type="match status" value="1"/>
</dbReference>
<dbReference type="PANTHER" id="PTHR44090">
    <property type="entry name" value="WD REPEAT-CONTAINING PROTEIN 61"/>
    <property type="match status" value="1"/>
</dbReference>
<comment type="caution">
    <text evidence="7">The sequence shown here is derived from an EMBL/GenBank/DDBJ whole genome shotgun (WGS) entry which is preliminary data.</text>
</comment>
<evidence type="ECO:0000313" key="7">
    <source>
        <dbReference type="EMBL" id="OAL70847.1"/>
    </source>
</evidence>
<dbReference type="GO" id="GO:0003735">
    <property type="term" value="F:structural constituent of ribosome"/>
    <property type="evidence" value="ECO:0007669"/>
    <property type="project" value="InterPro"/>
</dbReference>
<dbReference type="PROSITE" id="PS50294">
    <property type="entry name" value="WD_REPEATS_REGION"/>
    <property type="match status" value="2"/>
</dbReference>
<keyword evidence="8" id="KW-1185">Reference proteome</keyword>
<dbReference type="InterPro" id="IPR015943">
    <property type="entry name" value="WD40/YVTN_repeat-like_dom_sf"/>
</dbReference>
<dbReference type="Gene3D" id="2.130.10.10">
    <property type="entry name" value="YVTN repeat-like/Quinoprotein amine dehydrogenase"/>
    <property type="match status" value="1"/>
</dbReference>
<dbReference type="Proteomes" id="UP000243519">
    <property type="component" value="Unassembled WGS sequence"/>
</dbReference>
<dbReference type="InterPro" id="IPR002677">
    <property type="entry name" value="Ribosomal_bL32"/>
</dbReference>
<keyword evidence="4" id="KW-0689">Ribosomal protein</keyword>
<dbReference type="EMBL" id="LHPN01000008">
    <property type="protein sequence ID" value="OAL70847.1"/>
    <property type="molecule type" value="Genomic_DNA"/>
</dbReference>
<keyword evidence="2 6" id="KW-0853">WD repeat</keyword>
<dbReference type="OrthoDB" id="10251741at2759"/>
<keyword evidence="5" id="KW-0687">Ribonucleoprotein</keyword>
<proteinExistence type="inferred from homology"/>
<sequence>MAALRLAGPSAGLLSPTALTRTLGIYTTASSSITGSLAAKYHASRYAVAAVLPSLLSDIWESILRAVPKKKTSHMKKRHRQMAGKALKDNISLNTCPACGNTKRAHLLCPHCVAQVKRQQDGKWDGFDVSTYIYLMLTVCIKQSKQILSLHTIENAHISEIFSLAVTPTQILSASGASSLKAHLANEEGFGIAQSLSAAHKIGCHHLTTAKGSGCYAASVGFGGEVKLWRFEDGMWNEDLKDNGKVKDIWAISLSSDARYLAGTTHDGRIKVWDLQNNIEEVIFLRLACRDQHKLMSLGLAAPVRAVSFSPGGKLLAAAGDSTMIMIYETSSGEQFATLIGHAAWVTSLDWNDSGEYLLSGSFDGKVKVWSIERKACVATLSESDKAIWSVKWLPKVGKAERFAAAGASQSIALYREANSS</sequence>
<dbReference type="InterPro" id="IPR011332">
    <property type="entry name" value="Ribosomal_zn-bd"/>
</dbReference>
<dbReference type="PANTHER" id="PTHR44090:SF1">
    <property type="entry name" value="SUPERKILLER COMPLEX PROTEIN 8"/>
    <property type="match status" value="1"/>
</dbReference>
<dbReference type="PROSITE" id="PS50082">
    <property type="entry name" value="WD_REPEATS_2"/>
    <property type="match status" value="2"/>
</dbReference>
<dbReference type="GO" id="GO:0015934">
    <property type="term" value="C:large ribosomal subunit"/>
    <property type="evidence" value="ECO:0007669"/>
    <property type="project" value="InterPro"/>
</dbReference>
<name>A0A178FHE9_TRIVO</name>